<proteinExistence type="predicted"/>
<feature type="region of interest" description="Disordered" evidence="1">
    <location>
        <begin position="201"/>
        <end position="221"/>
    </location>
</feature>
<sequence length="429" mass="45711">MLMQKGQFHTATRSRRTTVAALAAVLVPAALQAQDSPPPSKPPVSQAWIDVATHYSDIPGMATMGGYASGGMSGGMSAMFGGGKSGGNSFGNTRMTMSPGKWLDVSVMTRNQPDLAEALQGIPPVLGLDASLKLLTPPPEKYDPPGRDEDPVEPKYEKPKGRVLLYWGCGDAVHAGQPRVFDAANADLDAMQKFFGKVRNSTTRGARSAPGSPAWPNKVDDRRVPEGGSLVGEHHFTGNGIVDNFKFNLGGGQDFMPAFRISQKAVDGATQLQWANVTNARGYFLSALGSSEKGKDSSEMVIWTSSEVPEPGFALVDYQTNAAVDKWIKEKAVLPASATQCSVPKGIFAQGAMLRAIAYGSVAVFVHPPRPTNPKALWEPQWQAQVRVKSTFMSLLGETDGRSGASGKAQPEPDLMPNPVNVLKGLFGR</sequence>
<gene>
    <name evidence="3" type="ORF">IPK02_03000</name>
</gene>
<feature type="chain" id="PRO_5038131184" evidence="2">
    <location>
        <begin position="34"/>
        <end position="429"/>
    </location>
</feature>
<evidence type="ECO:0000256" key="1">
    <source>
        <dbReference type="SAM" id="MobiDB-lite"/>
    </source>
</evidence>
<dbReference type="Proteomes" id="UP000706151">
    <property type="component" value="Unassembled WGS sequence"/>
</dbReference>
<comment type="caution">
    <text evidence="3">The sequence shown here is derived from an EMBL/GenBank/DDBJ whole genome shotgun (WGS) entry which is preliminary data.</text>
</comment>
<dbReference type="AlphaFoldDB" id="A0A935W3G8"/>
<dbReference type="EMBL" id="JADJOT010000002">
    <property type="protein sequence ID" value="MBK7953009.1"/>
    <property type="molecule type" value="Genomic_DNA"/>
</dbReference>
<feature type="region of interest" description="Disordered" evidence="1">
    <location>
        <begin position="135"/>
        <end position="155"/>
    </location>
</feature>
<evidence type="ECO:0000313" key="3">
    <source>
        <dbReference type="EMBL" id="MBK7953009.1"/>
    </source>
</evidence>
<evidence type="ECO:0000256" key="2">
    <source>
        <dbReference type="SAM" id="SignalP"/>
    </source>
</evidence>
<protein>
    <submittedName>
        <fullName evidence="3">Uncharacterized protein</fullName>
    </submittedName>
</protein>
<reference evidence="3 4" key="1">
    <citation type="submission" date="2020-10" db="EMBL/GenBank/DDBJ databases">
        <title>Connecting structure to function with the recovery of over 1000 high-quality activated sludge metagenome-assembled genomes encoding full-length rRNA genes using long-read sequencing.</title>
        <authorList>
            <person name="Singleton C.M."/>
            <person name="Petriglieri F."/>
            <person name="Kristensen J.M."/>
            <person name="Kirkegaard R.H."/>
            <person name="Michaelsen T.Y."/>
            <person name="Andersen M.H."/>
            <person name="Karst S.M."/>
            <person name="Dueholm M.S."/>
            <person name="Nielsen P.H."/>
            <person name="Albertsen M."/>
        </authorList>
    </citation>
    <scope>NUCLEOTIDE SEQUENCE [LARGE SCALE GENOMIC DNA]</scope>
    <source>
        <strain evidence="3">Fred_18-Q3-R57-64_BAT3C.720</strain>
    </source>
</reference>
<keyword evidence="2" id="KW-0732">Signal</keyword>
<accession>A0A935W3G8</accession>
<feature type="compositionally biased region" description="Basic and acidic residues" evidence="1">
    <location>
        <begin position="140"/>
        <end position="155"/>
    </location>
</feature>
<feature type="signal peptide" evidence="2">
    <location>
        <begin position="1"/>
        <end position="33"/>
    </location>
</feature>
<name>A0A935W3G8_9PROT</name>
<evidence type="ECO:0000313" key="4">
    <source>
        <dbReference type="Proteomes" id="UP000706151"/>
    </source>
</evidence>
<organism evidence="3 4">
    <name type="scientific">Candidatus Accumulibacter affinis</name>
    <dbReference type="NCBI Taxonomy" id="2954384"/>
    <lineage>
        <taxon>Bacteria</taxon>
        <taxon>Pseudomonadati</taxon>
        <taxon>Pseudomonadota</taxon>
        <taxon>Betaproteobacteria</taxon>
        <taxon>Candidatus Accumulibacter</taxon>
    </lineage>
</organism>